<dbReference type="AlphaFoldDB" id="A0A010Q841"/>
<gene>
    <name evidence="2" type="ORF">CFIO01_00467</name>
</gene>
<dbReference type="Proteomes" id="UP000020467">
    <property type="component" value="Unassembled WGS sequence"/>
</dbReference>
<evidence type="ECO:0000313" key="2">
    <source>
        <dbReference type="EMBL" id="EXF75982.1"/>
    </source>
</evidence>
<dbReference type="HOGENOM" id="CLU_522742_0_0_1"/>
<evidence type="ECO:0000313" key="3">
    <source>
        <dbReference type="Proteomes" id="UP000020467"/>
    </source>
</evidence>
<feature type="compositionally biased region" description="Basic and acidic residues" evidence="1">
    <location>
        <begin position="131"/>
        <end position="145"/>
    </location>
</feature>
<accession>A0A010Q841</accession>
<feature type="compositionally biased region" description="Polar residues" evidence="1">
    <location>
        <begin position="182"/>
        <end position="191"/>
    </location>
</feature>
<evidence type="ECO:0000256" key="1">
    <source>
        <dbReference type="SAM" id="MobiDB-lite"/>
    </source>
</evidence>
<feature type="compositionally biased region" description="Basic and acidic residues" evidence="1">
    <location>
        <begin position="193"/>
        <end position="213"/>
    </location>
</feature>
<name>A0A010Q841_9PEZI</name>
<sequence>MGDNAGELGSKLNDLMEVNTPGVLGSTAKLSNNINNIHGSLPEVIRKLEGLASSSFPGASRAEVMISFRKSREEEFAEAAYKRRDGKARVKALMAKEKERRARQLAANNSGHVAPPPASEYDPSIAGSSAPRERDSERGPRDRSPPHYQQREVQQYSGSSAPRERDFERGPRDRSPPHYQQREVQQYSGFSTPRERYSERRSRERSPPQHQQREAQQYRQRDNRSREGSRYRGTSPSYQGDARRSIHEAGASRNAQTVTEAWARRQSLLVKKPMKDRWIWQSKDHPPFYKKAHLTKARQAEFETRGLECLDHSKRFKITAVCGSCGHKHHYLCDCPIPDESSGFVSGCPLCNTTTHNWDDCERSGVLNWVEQYEIMFFRRINIPPIRSRKPWIMWEKERIDQRLSPWDLQRVYPWTLAFVEGLKHSERPWVNFDHKLWREERAKLPKDPATHRYSAEELIDYAPLLEERDASDEDNVSNSGNTLQSGFNATVHNNQTSQDVVDPVAAPVGSKRERTRQRAH</sequence>
<keyword evidence="3" id="KW-1185">Reference proteome</keyword>
<dbReference type="eggNOG" id="ENOG502RBAQ">
    <property type="taxonomic scope" value="Eukaryota"/>
</dbReference>
<protein>
    <submittedName>
        <fullName evidence="2">Uncharacterized protein</fullName>
    </submittedName>
</protein>
<reference evidence="2 3" key="1">
    <citation type="submission" date="2014-02" db="EMBL/GenBank/DDBJ databases">
        <title>The genome sequence of Colletotrichum fioriniae PJ7.</title>
        <authorList>
            <person name="Baroncelli R."/>
            <person name="Thon M.R."/>
        </authorList>
    </citation>
    <scope>NUCLEOTIDE SEQUENCE [LARGE SCALE GENOMIC DNA]</scope>
    <source>
        <strain evidence="2 3">PJ7</strain>
    </source>
</reference>
<dbReference type="EMBL" id="JARH01000874">
    <property type="protein sequence ID" value="EXF75982.1"/>
    <property type="molecule type" value="Genomic_DNA"/>
</dbReference>
<feature type="compositionally biased region" description="Polar residues" evidence="1">
    <location>
        <begin position="151"/>
        <end position="160"/>
    </location>
</feature>
<feature type="region of interest" description="Disordered" evidence="1">
    <location>
        <begin position="470"/>
        <end position="521"/>
    </location>
</feature>
<dbReference type="OrthoDB" id="4777753at2759"/>
<dbReference type="KEGG" id="cfj:CFIO01_00467"/>
<feature type="compositionally biased region" description="Basic and acidic residues" evidence="1">
    <location>
        <begin position="219"/>
        <end position="230"/>
    </location>
</feature>
<feature type="compositionally biased region" description="Basic and acidic residues" evidence="1">
    <location>
        <begin position="162"/>
        <end position="176"/>
    </location>
</feature>
<feature type="region of interest" description="Disordered" evidence="1">
    <location>
        <begin position="96"/>
        <end position="253"/>
    </location>
</feature>
<organism evidence="2 3">
    <name type="scientific">Colletotrichum fioriniae PJ7</name>
    <dbReference type="NCBI Taxonomy" id="1445577"/>
    <lineage>
        <taxon>Eukaryota</taxon>
        <taxon>Fungi</taxon>
        <taxon>Dikarya</taxon>
        <taxon>Ascomycota</taxon>
        <taxon>Pezizomycotina</taxon>
        <taxon>Sordariomycetes</taxon>
        <taxon>Hypocreomycetidae</taxon>
        <taxon>Glomerellales</taxon>
        <taxon>Glomerellaceae</taxon>
        <taxon>Colletotrichum</taxon>
        <taxon>Colletotrichum acutatum species complex</taxon>
    </lineage>
</organism>
<feature type="compositionally biased region" description="Polar residues" evidence="1">
    <location>
        <begin position="477"/>
        <end position="500"/>
    </location>
</feature>
<comment type="caution">
    <text evidence="2">The sequence shown here is derived from an EMBL/GenBank/DDBJ whole genome shotgun (WGS) entry which is preliminary data.</text>
</comment>
<proteinExistence type="predicted"/>